<evidence type="ECO:0000313" key="10">
    <source>
        <dbReference type="Proteomes" id="UP000233458"/>
    </source>
</evidence>
<feature type="transmembrane region" description="Helical" evidence="7">
    <location>
        <begin position="130"/>
        <end position="157"/>
    </location>
</feature>
<evidence type="ECO:0000256" key="7">
    <source>
        <dbReference type="RuleBase" id="RU363032"/>
    </source>
</evidence>
<evidence type="ECO:0000256" key="1">
    <source>
        <dbReference type="ARBA" id="ARBA00004651"/>
    </source>
</evidence>
<dbReference type="RefSeq" id="WP_101283768.1">
    <property type="nucleotide sequence ID" value="NZ_CP024199.1"/>
</dbReference>
<dbReference type="Proteomes" id="UP000233458">
    <property type="component" value="Chromosome"/>
</dbReference>
<dbReference type="InterPro" id="IPR035906">
    <property type="entry name" value="MetI-like_sf"/>
</dbReference>
<feature type="transmembrane region" description="Helical" evidence="7">
    <location>
        <begin position="215"/>
        <end position="236"/>
    </location>
</feature>
<accession>A0ABN5FCX0</accession>
<name>A0ABN5FCX0_9PROT</name>
<evidence type="ECO:0000256" key="4">
    <source>
        <dbReference type="ARBA" id="ARBA00022692"/>
    </source>
</evidence>
<protein>
    <submittedName>
        <fullName evidence="9">Phosphonate ABC transporter, permease protein PhnE</fullName>
    </submittedName>
</protein>
<dbReference type="InterPro" id="IPR005769">
    <property type="entry name" value="PhnE/PtxC"/>
</dbReference>
<dbReference type="PANTHER" id="PTHR30043:SF1">
    <property type="entry name" value="ABC TRANSPORT SYSTEM PERMEASE PROTEIN P69"/>
    <property type="match status" value="1"/>
</dbReference>
<feature type="transmembrane region" description="Helical" evidence="7">
    <location>
        <begin position="23"/>
        <end position="40"/>
    </location>
</feature>
<feature type="transmembrane region" description="Helical" evidence="7">
    <location>
        <begin position="177"/>
        <end position="194"/>
    </location>
</feature>
<feature type="domain" description="ABC transmembrane type-1" evidence="8">
    <location>
        <begin position="79"/>
        <end position="261"/>
    </location>
</feature>
<keyword evidence="5 7" id="KW-1133">Transmembrane helix</keyword>
<comment type="subcellular location">
    <subcellularLocation>
        <location evidence="1 7">Cell membrane</location>
        <topology evidence="1 7">Multi-pass membrane protein</topology>
    </subcellularLocation>
</comment>
<evidence type="ECO:0000256" key="2">
    <source>
        <dbReference type="ARBA" id="ARBA00022448"/>
    </source>
</evidence>
<reference evidence="9 10" key="1">
    <citation type="submission" date="2017-10" db="EMBL/GenBank/DDBJ databases">
        <title>Biodiversity and function of Thalassospira species in the particle-attached aromatic-hydrocarbon-degrading consortia from the surface seawater of the China South Sea.</title>
        <authorList>
            <person name="Dong C."/>
            <person name="Liu R."/>
            <person name="Shao Z."/>
        </authorList>
    </citation>
    <scope>NUCLEOTIDE SEQUENCE [LARGE SCALE GENOMIC DNA]</scope>
    <source>
        <strain evidence="9 10">CSC3H3</strain>
    </source>
</reference>
<keyword evidence="4 7" id="KW-0812">Transmembrane</keyword>
<keyword evidence="6 7" id="KW-0472">Membrane</keyword>
<feature type="transmembrane region" description="Helical" evidence="7">
    <location>
        <begin position="85"/>
        <end position="109"/>
    </location>
</feature>
<evidence type="ECO:0000256" key="6">
    <source>
        <dbReference type="ARBA" id="ARBA00023136"/>
    </source>
</evidence>
<dbReference type="NCBIfam" id="TIGR01097">
    <property type="entry name" value="PhnE"/>
    <property type="match status" value="1"/>
</dbReference>
<sequence>MNTTAQTRTGYSWKKPAFIANPALRWALIIGVLAYVWWALSSLPFDWDRIQQGIPRAMRIFKGAFPPSFTRGGLLFDGFMESIKIAIVSTLLGLALSVPIAFASARNLAPRWLYIIGRGAIIVARSFHPVIVAIIFVKAVGFGPLAGILTLTVYSIGFVAKMLAERIEEIEWGQVEAIRSAGGGTLVTLLYAVIPQIMPRQIGLSIYQLDSNLRASAIVGIVGAGGIGSTLLNAFGRYDYDFALAITLCIIGVILVSEAISGRIRRNLW</sequence>
<comment type="similarity">
    <text evidence="7">Belongs to the binding-protein-dependent transport system permease family.</text>
</comment>
<feature type="transmembrane region" description="Helical" evidence="7">
    <location>
        <begin position="242"/>
        <end position="260"/>
    </location>
</feature>
<dbReference type="PANTHER" id="PTHR30043">
    <property type="entry name" value="PHOSPHONATES TRANSPORT SYSTEM PERMEASE PROTEIN"/>
    <property type="match status" value="1"/>
</dbReference>
<dbReference type="EMBL" id="CP024199">
    <property type="protein sequence ID" value="AUG51899.1"/>
    <property type="molecule type" value="Genomic_DNA"/>
</dbReference>
<proteinExistence type="inferred from homology"/>
<evidence type="ECO:0000256" key="5">
    <source>
        <dbReference type="ARBA" id="ARBA00022989"/>
    </source>
</evidence>
<keyword evidence="10" id="KW-1185">Reference proteome</keyword>
<evidence type="ECO:0000256" key="3">
    <source>
        <dbReference type="ARBA" id="ARBA00022475"/>
    </source>
</evidence>
<dbReference type="CDD" id="cd06261">
    <property type="entry name" value="TM_PBP2"/>
    <property type="match status" value="1"/>
</dbReference>
<organism evidence="9 10">
    <name type="scientific">Thalassospira marina</name>
    <dbReference type="NCBI Taxonomy" id="2048283"/>
    <lineage>
        <taxon>Bacteria</taxon>
        <taxon>Pseudomonadati</taxon>
        <taxon>Pseudomonadota</taxon>
        <taxon>Alphaproteobacteria</taxon>
        <taxon>Rhodospirillales</taxon>
        <taxon>Thalassospiraceae</taxon>
        <taxon>Thalassospira</taxon>
    </lineage>
</organism>
<keyword evidence="2 7" id="KW-0813">Transport</keyword>
<dbReference type="SUPFAM" id="SSF161098">
    <property type="entry name" value="MetI-like"/>
    <property type="match status" value="1"/>
</dbReference>
<dbReference type="PROSITE" id="PS50928">
    <property type="entry name" value="ABC_TM1"/>
    <property type="match status" value="1"/>
</dbReference>
<dbReference type="Pfam" id="PF00528">
    <property type="entry name" value="BPD_transp_1"/>
    <property type="match status" value="1"/>
</dbReference>
<keyword evidence="3" id="KW-1003">Cell membrane</keyword>
<gene>
    <name evidence="9" type="primary">phnE</name>
    <name evidence="9" type="ORF">CSC3H3_03570</name>
</gene>
<dbReference type="InterPro" id="IPR000515">
    <property type="entry name" value="MetI-like"/>
</dbReference>
<evidence type="ECO:0000313" key="9">
    <source>
        <dbReference type="EMBL" id="AUG51899.1"/>
    </source>
</evidence>
<evidence type="ECO:0000259" key="8">
    <source>
        <dbReference type="PROSITE" id="PS50928"/>
    </source>
</evidence>
<dbReference type="Gene3D" id="1.10.3720.10">
    <property type="entry name" value="MetI-like"/>
    <property type="match status" value="1"/>
</dbReference>